<evidence type="ECO:0000313" key="1">
    <source>
        <dbReference type="EMBL" id="MBB5622318.1"/>
    </source>
</evidence>
<gene>
    <name evidence="1" type="ORF">HDE69_003393</name>
</gene>
<accession>A0A7W8YVE2</accession>
<dbReference type="AlphaFoldDB" id="A0A7W8YVE2"/>
<reference evidence="1 2" key="1">
    <citation type="submission" date="2020-08" db="EMBL/GenBank/DDBJ databases">
        <title>Genomic Encyclopedia of Type Strains, Phase IV (KMG-V): Genome sequencing to study the core and pangenomes of soil and plant-associated prokaryotes.</title>
        <authorList>
            <person name="Whitman W."/>
        </authorList>
    </citation>
    <scope>NUCLEOTIDE SEQUENCE [LARGE SCALE GENOMIC DNA]</scope>
    <source>
        <strain evidence="1 2">MP7CTX6</strain>
    </source>
</reference>
<dbReference type="EMBL" id="JACHCF010000008">
    <property type="protein sequence ID" value="MBB5622318.1"/>
    <property type="molecule type" value="Genomic_DNA"/>
</dbReference>
<organism evidence="1 2">
    <name type="scientific">Pedobacter cryoconitis</name>
    <dbReference type="NCBI Taxonomy" id="188932"/>
    <lineage>
        <taxon>Bacteria</taxon>
        <taxon>Pseudomonadati</taxon>
        <taxon>Bacteroidota</taxon>
        <taxon>Sphingobacteriia</taxon>
        <taxon>Sphingobacteriales</taxon>
        <taxon>Sphingobacteriaceae</taxon>
        <taxon>Pedobacter</taxon>
    </lineage>
</organism>
<protein>
    <submittedName>
        <fullName evidence="1">Uncharacterized protein</fullName>
    </submittedName>
</protein>
<comment type="caution">
    <text evidence="1">The sequence shown here is derived from an EMBL/GenBank/DDBJ whole genome shotgun (WGS) entry which is preliminary data.</text>
</comment>
<sequence length="37" mass="4501">MDAFRIIKVYFTSNLNYGYMRITYYKKDPNRFILASS</sequence>
<name>A0A7W8YVE2_9SPHI</name>
<proteinExistence type="predicted"/>
<dbReference type="Proteomes" id="UP000537718">
    <property type="component" value="Unassembled WGS sequence"/>
</dbReference>
<evidence type="ECO:0000313" key="2">
    <source>
        <dbReference type="Proteomes" id="UP000537718"/>
    </source>
</evidence>